<dbReference type="Gene3D" id="2.40.360.20">
    <property type="match status" value="1"/>
</dbReference>
<dbReference type="AlphaFoldDB" id="A0A6P1M4I7"/>
<reference evidence="1 2" key="1">
    <citation type="submission" date="2020-01" db="EMBL/GenBank/DDBJ databases">
        <title>Ponticoccus aerotolerans gen. nov., sp. nov., an anaerobic bacterium and proposal of Ponticoccusceae fam. nov., Ponticoccusles ord. nov. and Ponticoccuse classis nov. in the phylum Kiritimatiellaeota.</title>
        <authorList>
            <person name="Zhou L.Y."/>
            <person name="Du Z.J."/>
        </authorList>
    </citation>
    <scope>NUCLEOTIDE SEQUENCE [LARGE SCALE GENOMIC DNA]</scope>
    <source>
        <strain evidence="1 2">S-5007</strain>
    </source>
</reference>
<dbReference type="EMBL" id="CP047593">
    <property type="protein sequence ID" value="QHI69510.1"/>
    <property type="molecule type" value="Genomic_DNA"/>
</dbReference>
<evidence type="ECO:0000313" key="1">
    <source>
        <dbReference type="EMBL" id="QHI69510.1"/>
    </source>
</evidence>
<sequence>MKIADGNVSSYQELERVDRISSKNGYSVAELALYSNSTHWVETEYLLHEADGVFGVGYKNEVEGEVFYSEPDPSPINSFTPGVQSAPQTLPAPESGFSTLSVVSTAYIDYSAVTVPAGSFPVTVRFDETATGSYLGYSFTIESKAWYAKDVGEIKHTSTVTFDDPQIGQLGYGSRTLRSYSIP</sequence>
<dbReference type="Proteomes" id="UP000464954">
    <property type="component" value="Chromosome"/>
</dbReference>
<dbReference type="KEGG" id="taer:GT409_08595"/>
<keyword evidence="2" id="KW-1185">Reference proteome</keyword>
<organism evidence="1 2">
    <name type="scientific">Tichowtungia aerotolerans</name>
    <dbReference type="NCBI Taxonomy" id="2697043"/>
    <lineage>
        <taxon>Bacteria</taxon>
        <taxon>Pseudomonadati</taxon>
        <taxon>Kiritimatiellota</taxon>
        <taxon>Tichowtungiia</taxon>
        <taxon>Tichowtungiales</taxon>
        <taxon>Tichowtungiaceae</taxon>
        <taxon>Tichowtungia</taxon>
    </lineage>
</organism>
<protein>
    <submittedName>
        <fullName evidence="1">Uncharacterized protein</fullName>
    </submittedName>
</protein>
<evidence type="ECO:0000313" key="2">
    <source>
        <dbReference type="Proteomes" id="UP000464954"/>
    </source>
</evidence>
<name>A0A6P1M4I7_9BACT</name>
<accession>A0A6P1M4I7</accession>
<proteinExistence type="predicted"/>
<dbReference type="RefSeq" id="WP_160628692.1">
    <property type="nucleotide sequence ID" value="NZ_CP047593.1"/>
</dbReference>
<gene>
    <name evidence="1" type="ORF">GT409_08595</name>
</gene>